<dbReference type="FunFam" id="2.40.33.10:FF:000001">
    <property type="entry name" value="Pyruvate kinase"/>
    <property type="match status" value="1"/>
</dbReference>
<comment type="cofactor">
    <cofactor evidence="2">
        <name>K(+)</name>
        <dbReference type="ChEBI" id="CHEBI:29103"/>
    </cofactor>
</comment>
<comment type="caution">
    <text evidence="22">The sequence shown here is derived from an EMBL/GenBank/DDBJ whole genome shotgun (WGS) entry which is preliminary data.</text>
</comment>
<feature type="domain" description="PEP-utilising enzyme mobile" evidence="20">
    <location>
        <begin position="500"/>
        <end position="570"/>
    </location>
</feature>
<keyword evidence="16 22" id="KW-0670">Pyruvate</keyword>
<keyword evidence="9" id="KW-0479">Metal-binding</keyword>
<dbReference type="InterPro" id="IPR011037">
    <property type="entry name" value="Pyrv_Knase-like_insert_dom_sf"/>
</dbReference>
<keyword evidence="12" id="KW-0067">ATP-binding</keyword>
<evidence type="ECO:0000259" key="19">
    <source>
        <dbReference type="Pfam" id="PF00224"/>
    </source>
</evidence>
<dbReference type="Pfam" id="PF00391">
    <property type="entry name" value="PEP-utilizers"/>
    <property type="match status" value="1"/>
</dbReference>
<dbReference type="InterPro" id="IPR015795">
    <property type="entry name" value="Pyrv_Knase_C"/>
</dbReference>
<comment type="similarity">
    <text evidence="5 18">Belongs to the pyruvate kinase family.</text>
</comment>
<gene>
    <name evidence="22" type="ORF">DES36_11183</name>
</gene>
<dbReference type="PROSITE" id="PS00110">
    <property type="entry name" value="PYRUVATE_KINASE"/>
    <property type="match status" value="1"/>
</dbReference>
<dbReference type="UniPathway" id="UPA00109">
    <property type="reaction ID" value="UER00188"/>
</dbReference>
<evidence type="ECO:0000256" key="2">
    <source>
        <dbReference type="ARBA" id="ARBA00001958"/>
    </source>
</evidence>
<dbReference type="NCBIfam" id="TIGR01064">
    <property type="entry name" value="pyruv_kin"/>
    <property type="match status" value="1"/>
</dbReference>
<comment type="similarity">
    <text evidence="4">In the C-terminal section; belongs to the PEP-utilizing enzyme family.</text>
</comment>
<evidence type="ECO:0000256" key="11">
    <source>
        <dbReference type="ARBA" id="ARBA00022777"/>
    </source>
</evidence>
<evidence type="ECO:0000313" key="22">
    <source>
        <dbReference type="EMBL" id="RBP62650.1"/>
    </source>
</evidence>
<evidence type="ECO:0000256" key="9">
    <source>
        <dbReference type="ARBA" id="ARBA00022723"/>
    </source>
</evidence>
<dbReference type="Gene3D" id="3.20.20.60">
    <property type="entry name" value="Phosphoenolpyruvate-binding domains"/>
    <property type="match status" value="1"/>
</dbReference>
<keyword evidence="10" id="KW-0547">Nucleotide-binding</keyword>
<dbReference type="InterPro" id="IPR015806">
    <property type="entry name" value="Pyrv_Knase_insert_dom_sf"/>
</dbReference>
<evidence type="ECO:0000256" key="18">
    <source>
        <dbReference type="RuleBase" id="RU000504"/>
    </source>
</evidence>
<dbReference type="FunFam" id="3.20.20.60:FF:000001">
    <property type="entry name" value="Pyruvate kinase"/>
    <property type="match status" value="1"/>
</dbReference>
<dbReference type="PANTHER" id="PTHR11817">
    <property type="entry name" value="PYRUVATE KINASE"/>
    <property type="match status" value="1"/>
</dbReference>
<dbReference type="InterPro" id="IPR001697">
    <property type="entry name" value="Pyr_Knase"/>
</dbReference>
<dbReference type="GO" id="GO:0000287">
    <property type="term" value="F:magnesium ion binding"/>
    <property type="evidence" value="ECO:0007669"/>
    <property type="project" value="UniProtKB-UniRule"/>
</dbReference>
<evidence type="ECO:0000256" key="12">
    <source>
        <dbReference type="ARBA" id="ARBA00022840"/>
    </source>
</evidence>
<dbReference type="Pfam" id="PF02887">
    <property type="entry name" value="PK_C"/>
    <property type="match status" value="1"/>
</dbReference>
<dbReference type="SUPFAM" id="SSF50800">
    <property type="entry name" value="PK beta-barrel domain-like"/>
    <property type="match status" value="1"/>
</dbReference>
<dbReference type="RefSeq" id="WP_113920967.1">
    <property type="nucleotide sequence ID" value="NZ_QNRX01000011.1"/>
</dbReference>
<dbReference type="GO" id="GO:0030955">
    <property type="term" value="F:potassium ion binding"/>
    <property type="evidence" value="ECO:0007669"/>
    <property type="project" value="UniProtKB-UniRule"/>
</dbReference>
<accession>A0A366I3Z5</accession>
<evidence type="ECO:0000256" key="6">
    <source>
        <dbReference type="ARBA" id="ARBA00012142"/>
    </source>
</evidence>
<keyword evidence="13 18" id="KW-0460">Magnesium</keyword>
<comment type="cofactor">
    <cofactor evidence="1">
        <name>Mg(2+)</name>
        <dbReference type="ChEBI" id="CHEBI:18420"/>
    </cofactor>
</comment>
<comment type="catalytic activity">
    <reaction evidence="18">
        <text>pyruvate + ATP = phosphoenolpyruvate + ADP + H(+)</text>
        <dbReference type="Rhea" id="RHEA:18157"/>
        <dbReference type="ChEBI" id="CHEBI:15361"/>
        <dbReference type="ChEBI" id="CHEBI:15378"/>
        <dbReference type="ChEBI" id="CHEBI:30616"/>
        <dbReference type="ChEBI" id="CHEBI:58702"/>
        <dbReference type="ChEBI" id="CHEBI:456216"/>
        <dbReference type="EC" id="2.7.1.40"/>
    </reaction>
</comment>
<dbReference type="NCBIfam" id="NF004491">
    <property type="entry name" value="PRK05826.1"/>
    <property type="match status" value="1"/>
</dbReference>
<evidence type="ECO:0000256" key="13">
    <source>
        <dbReference type="ARBA" id="ARBA00022842"/>
    </source>
</evidence>
<comment type="pathway">
    <text evidence="3 18">Carbohydrate degradation; glycolysis; pyruvate from D-glyceraldehyde 3-phosphate: step 5/5.</text>
</comment>
<dbReference type="GO" id="GO:0004743">
    <property type="term" value="F:pyruvate kinase activity"/>
    <property type="evidence" value="ECO:0007669"/>
    <property type="project" value="UniProtKB-UniRule"/>
</dbReference>
<evidence type="ECO:0000256" key="7">
    <source>
        <dbReference type="ARBA" id="ARBA00018587"/>
    </source>
</evidence>
<evidence type="ECO:0000256" key="15">
    <source>
        <dbReference type="ARBA" id="ARBA00023152"/>
    </source>
</evidence>
<dbReference type="Proteomes" id="UP000253490">
    <property type="component" value="Unassembled WGS sequence"/>
</dbReference>
<evidence type="ECO:0000256" key="14">
    <source>
        <dbReference type="ARBA" id="ARBA00022958"/>
    </source>
</evidence>
<sequence length="580" mass="63058">MKKTKIVCTIGPASESEEVLTQLIKKGMNVARINFSHGVHDEHKKKFNLIKKVREKLNLPIAIMLDTKGPEVRIKQFENGGIYLEKGDEFTLTTEDILGNEKKVAITYNKLTEELKIGDFILADDGLIKFSVKEINGADILCDVLNGGELKNNKSLNFPDTKINLPAITEKDVKDLIFGIEEGIDYIAASFIRKTEDVLAIRKVLEENNGENIRIISKIENREGVNNIDAILDMSDGIMVARGDLGVEISAEEVPLVQKEIIKKCNRLGKPVITATQMLDSMIRNPRPTRAEVTDVANAIFDGTDAIMLSGETAAGKYPIEAVETMARIAVTTEQSSEYQRLVKHNFSGEISVANVVSHAASSSAEQLNAAAIIAITKSGHTARMISKFRPTAPIVAMADDERVVRTMSLVWGVNCIQGEIRDMDSLFKNSVDTAVEKGILKNGDLVVIIAGVPVGVKGTTNMIKIQTIGEVLIKGMGIGKQPVTGVARLIDRKGNTNFRRGDIAVCYGVDEDNISYIRDAAGVITEEGGLTSQGAIAALQFGIPIIVGVEDAMQNIEEGKTITLDPQRGLIYDGKATVL</sequence>
<keyword evidence="15 18" id="KW-0324">Glycolysis</keyword>
<dbReference type="Gene3D" id="2.40.33.10">
    <property type="entry name" value="PK beta-barrel domain-like"/>
    <property type="match status" value="1"/>
</dbReference>
<evidence type="ECO:0000313" key="23">
    <source>
        <dbReference type="Proteomes" id="UP000253490"/>
    </source>
</evidence>
<dbReference type="GO" id="GO:0016301">
    <property type="term" value="F:kinase activity"/>
    <property type="evidence" value="ECO:0007669"/>
    <property type="project" value="UniProtKB-KW"/>
</dbReference>
<keyword evidence="8 18" id="KW-0808">Transferase</keyword>
<dbReference type="InterPro" id="IPR036637">
    <property type="entry name" value="Phosphohistidine_dom_sf"/>
</dbReference>
<dbReference type="Gene3D" id="3.50.30.10">
    <property type="entry name" value="Phosphohistidine domain"/>
    <property type="match status" value="1"/>
</dbReference>
<keyword evidence="23" id="KW-1185">Reference proteome</keyword>
<dbReference type="PRINTS" id="PR01050">
    <property type="entry name" value="PYRUVTKNASE"/>
</dbReference>
<dbReference type="SUPFAM" id="SSF52009">
    <property type="entry name" value="Phosphohistidine domain"/>
    <property type="match status" value="1"/>
</dbReference>
<name>A0A366I3Z5_9FIRM</name>
<dbReference type="SUPFAM" id="SSF51621">
    <property type="entry name" value="Phosphoenolpyruvate/pyruvate domain"/>
    <property type="match status" value="1"/>
</dbReference>
<dbReference type="GO" id="GO:0005524">
    <property type="term" value="F:ATP binding"/>
    <property type="evidence" value="ECO:0007669"/>
    <property type="project" value="UniProtKB-KW"/>
</dbReference>
<organism evidence="22 23">
    <name type="scientific">Alkalibaculum bacchi</name>
    <dbReference type="NCBI Taxonomy" id="645887"/>
    <lineage>
        <taxon>Bacteria</taxon>
        <taxon>Bacillati</taxon>
        <taxon>Bacillota</taxon>
        <taxon>Clostridia</taxon>
        <taxon>Eubacteriales</taxon>
        <taxon>Eubacteriaceae</taxon>
        <taxon>Alkalibaculum</taxon>
    </lineage>
</organism>
<keyword evidence="11 18" id="KW-0418">Kinase</keyword>
<evidence type="ECO:0000259" key="20">
    <source>
        <dbReference type="Pfam" id="PF00391"/>
    </source>
</evidence>
<dbReference type="SUPFAM" id="SSF52935">
    <property type="entry name" value="PK C-terminal domain-like"/>
    <property type="match status" value="1"/>
</dbReference>
<dbReference type="InterPro" id="IPR008279">
    <property type="entry name" value="PEP-util_enz_mobile_dom"/>
</dbReference>
<dbReference type="InterPro" id="IPR015813">
    <property type="entry name" value="Pyrv/PenolPyrv_kinase-like_dom"/>
</dbReference>
<evidence type="ECO:0000256" key="1">
    <source>
        <dbReference type="ARBA" id="ARBA00001946"/>
    </source>
</evidence>
<dbReference type="InterPro" id="IPR015793">
    <property type="entry name" value="Pyrv_Knase_brl"/>
</dbReference>
<evidence type="ECO:0000256" key="4">
    <source>
        <dbReference type="ARBA" id="ARBA00006237"/>
    </source>
</evidence>
<evidence type="ECO:0000256" key="17">
    <source>
        <dbReference type="NCBIfam" id="TIGR01064"/>
    </source>
</evidence>
<keyword evidence="14" id="KW-0630">Potassium</keyword>
<dbReference type="InterPro" id="IPR036918">
    <property type="entry name" value="Pyrv_Knase_C_sf"/>
</dbReference>
<feature type="domain" description="Pyruvate kinase C-terminal" evidence="21">
    <location>
        <begin position="357"/>
        <end position="466"/>
    </location>
</feature>
<dbReference type="EC" id="2.7.1.40" evidence="6 17"/>
<dbReference type="InterPro" id="IPR018209">
    <property type="entry name" value="Pyrv_Knase_AS"/>
</dbReference>
<dbReference type="Pfam" id="PF00224">
    <property type="entry name" value="PK"/>
    <property type="match status" value="1"/>
</dbReference>
<dbReference type="InterPro" id="IPR040442">
    <property type="entry name" value="Pyrv_kinase-like_dom_sf"/>
</dbReference>
<dbReference type="EMBL" id="QNRX01000011">
    <property type="protein sequence ID" value="RBP62650.1"/>
    <property type="molecule type" value="Genomic_DNA"/>
</dbReference>
<evidence type="ECO:0000256" key="8">
    <source>
        <dbReference type="ARBA" id="ARBA00022679"/>
    </source>
</evidence>
<dbReference type="Gene3D" id="3.40.1380.20">
    <property type="entry name" value="Pyruvate kinase, C-terminal domain"/>
    <property type="match status" value="1"/>
</dbReference>
<evidence type="ECO:0000256" key="10">
    <source>
        <dbReference type="ARBA" id="ARBA00022741"/>
    </source>
</evidence>
<dbReference type="GO" id="GO:0006950">
    <property type="term" value="P:response to stress"/>
    <property type="evidence" value="ECO:0007669"/>
    <property type="project" value="UniProtKB-ARBA"/>
</dbReference>
<proteinExistence type="inferred from homology"/>
<dbReference type="AlphaFoldDB" id="A0A366I3Z5"/>
<feature type="domain" description="Pyruvate kinase barrel" evidence="19">
    <location>
        <begin position="1"/>
        <end position="323"/>
    </location>
</feature>
<evidence type="ECO:0000256" key="16">
    <source>
        <dbReference type="ARBA" id="ARBA00023317"/>
    </source>
</evidence>
<evidence type="ECO:0000259" key="21">
    <source>
        <dbReference type="Pfam" id="PF02887"/>
    </source>
</evidence>
<dbReference type="NCBIfam" id="NF004978">
    <property type="entry name" value="PRK06354.1"/>
    <property type="match status" value="1"/>
</dbReference>
<reference evidence="22 23" key="1">
    <citation type="submission" date="2018-06" db="EMBL/GenBank/DDBJ databases">
        <title>Genomic Encyclopedia of Type Strains, Phase IV (KMG-IV): sequencing the most valuable type-strain genomes for metagenomic binning, comparative biology and taxonomic classification.</title>
        <authorList>
            <person name="Goeker M."/>
        </authorList>
    </citation>
    <scope>NUCLEOTIDE SEQUENCE [LARGE SCALE GENOMIC DNA]</scope>
    <source>
        <strain evidence="22 23">DSM 22112</strain>
    </source>
</reference>
<dbReference type="OrthoDB" id="9812123at2"/>
<evidence type="ECO:0000256" key="5">
    <source>
        <dbReference type="ARBA" id="ARBA00008663"/>
    </source>
</evidence>
<evidence type="ECO:0000256" key="3">
    <source>
        <dbReference type="ARBA" id="ARBA00004997"/>
    </source>
</evidence>
<protein>
    <recommendedName>
        <fullName evidence="7 17">Pyruvate kinase</fullName>
        <ecNumber evidence="6 17">2.7.1.40</ecNumber>
    </recommendedName>
</protein>